<dbReference type="OrthoDB" id="57962at119045"/>
<keyword evidence="3" id="KW-1185">Reference proteome</keyword>
<dbReference type="HOGENOM" id="CLU_1347622_0_0_5"/>
<sequence length="203" mass="22797" precursor="true">MKRRKLGAAALVLLAASLWAMPAYADPGDVKCHESPDYLVVQRDRKDWRSDFLIKRKAHPSDQTQCAFTQQPAAVLIGGRGKRYLFVSQKDDLLVLQHFGSKSPKYGPHLKLIVLGERLVESDLGILSGIDEVKDEGIDLWMKIDTKPDKNNCPDYISGSEGADLDKYINDKDEPIYLIRKDFLDFASRKIVPGTETQCLGPH</sequence>
<reference evidence="2 3" key="1">
    <citation type="submission" date="2012-02" db="EMBL/GenBank/DDBJ databases">
        <title>Improved High-Quality Draft sequence of Microvirga sp. WSM3557.</title>
        <authorList>
            <consortium name="US DOE Joint Genome Institute"/>
            <person name="Lucas S."/>
            <person name="Han J."/>
            <person name="Lapidus A."/>
            <person name="Cheng J.-F."/>
            <person name="Goodwin L."/>
            <person name="Pitluck S."/>
            <person name="Peters L."/>
            <person name="Zhang X."/>
            <person name="Detter J.C."/>
            <person name="Han C."/>
            <person name="Tapia R."/>
            <person name="Land M."/>
            <person name="Hauser L."/>
            <person name="Kyrpides N."/>
            <person name="Ivanova N."/>
            <person name="Pagani I."/>
            <person name="Brau L."/>
            <person name="Yates R."/>
            <person name="O'Hara G."/>
            <person name="Rui T."/>
            <person name="Howieson J."/>
            <person name="Reeve W."/>
            <person name="Woyke T."/>
        </authorList>
    </citation>
    <scope>NUCLEOTIDE SEQUENCE [LARGE SCALE GENOMIC DNA]</scope>
    <source>
        <strain evidence="2 3">WSM3557</strain>
    </source>
</reference>
<keyword evidence="1" id="KW-0732">Signal</keyword>
<dbReference type="RefSeq" id="WP_009490735.1">
    <property type="nucleotide sequence ID" value="NZ_CP141048.1"/>
</dbReference>
<evidence type="ECO:0000313" key="3">
    <source>
        <dbReference type="Proteomes" id="UP000003947"/>
    </source>
</evidence>
<organism evidence="2 3">
    <name type="scientific">Microvirga lotononidis</name>
    <dbReference type="NCBI Taxonomy" id="864069"/>
    <lineage>
        <taxon>Bacteria</taxon>
        <taxon>Pseudomonadati</taxon>
        <taxon>Pseudomonadota</taxon>
        <taxon>Alphaproteobacteria</taxon>
        <taxon>Hyphomicrobiales</taxon>
        <taxon>Methylobacteriaceae</taxon>
        <taxon>Microvirga</taxon>
    </lineage>
</organism>
<evidence type="ECO:0000256" key="1">
    <source>
        <dbReference type="SAM" id="SignalP"/>
    </source>
</evidence>
<evidence type="ECO:0000313" key="2">
    <source>
        <dbReference type="EMBL" id="EIM29270.1"/>
    </source>
</evidence>
<dbReference type="STRING" id="864069.MicloDRAFT_00017420"/>
<dbReference type="AlphaFoldDB" id="I4YZ78"/>
<dbReference type="PATRIC" id="fig|864069.3.peg.1923"/>
<dbReference type="Proteomes" id="UP000003947">
    <property type="component" value="Unassembled WGS sequence"/>
</dbReference>
<accession>I4YZ78</accession>
<protein>
    <submittedName>
        <fullName evidence="2">Uncharacterized protein</fullName>
    </submittedName>
</protein>
<gene>
    <name evidence="2" type="ORF">MicloDRAFT_00017420</name>
</gene>
<proteinExistence type="predicted"/>
<dbReference type="EMBL" id="JH660641">
    <property type="protein sequence ID" value="EIM29270.1"/>
    <property type="molecule type" value="Genomic_DNA"/>
</dbReference>
<name>I4YZ78_9HYPH</name>
<feature type="chain" id="PRO_5003698234" evidence="1">
    <location>
        <begin position="26"/>
        <end position="203"/>
    </location>
</feature>
<feature type="signal peptide" evidence="1">
    <location>
        <begin position="1"/>
        <end position="25"/>
    </location>
</feature>